<dbReference type="RefSeq" id="WP_279529108.1">
    <property type="nucleotide sequence ID" value="NZ_CP122312.1"/>
</dbReference>
<dbReference type="PROSITE" id="PS51186">
    <property type="entry name" value="GNAT"/>
    <property type="match status" value="1"/>
</dbReference>
<gene>
    <name evidence="4" type="ORF">ACFQJ9_06995</name>
</gene>
<comment type="caution">
    <text evidence="4">The sequence shown here is derived from an EMBL/GenBank/DDBJ whole genome shotgun (WGS) entry which is preliminary data.</text>
</comment>
<dbReference type="InterPro" id="IPR050832">
    <property type="entry name" value="Bact_Acetyltransf"/>
</dbReference>
<dbReference type="EMBL" id="JBHTAR010000011">
    <property type="protein sequence ID" value="MFC7199164.1"/>
    <property type="molecule type" value="Genomic_DNA"/>
</dbReference>
<dbReference type="SUPFAM" id="SSF55729">
    <property type="entry name" value="Acyl-CoA N-acyltransferases (Nat)"/>
    <property type="match status" value="1"/>
</dbReference>
<accession>A0ABD5Z1U3</accession>
<protein>
    <submittedName>
        <fullName evidence="4">GNAT family N-acetyltransferase</fullName>
        <ecNumber evidence="4">2.3.-.-</ecNumber>
    </submittedName>
</protein>
<keyword evidence="2 4" id="KW-0012">Acyltransferase</keyword>
<dbReference type="AlphaFoldDB" id="A0ABD5Z1U3"/>
<dbReference type="InterPro" id="IPR000182">
    <property type="entry name" value="GNAT_dom"/>
</dbReference>
<organism evidence="4 5">
    <name type="scientific">Halospeciosus flavus</name>
    <dbReference type="NCBI Taxonomy" id="3032283"/>
    <lineage>
        <taxon>Archaea</taxon>
        <taxon>Methanobacteriati</taxon>
        <taxon>Methanobacteriota</taxon>
        <taxon>Stenosarchaea group</taxon>
        <taxon>Halobacteria</taxon>
        <taxon>Halobacteriales</taxon>
        <taxon>Halobacteriaceae</taxon>
        <taxon>Halospeciosus</taxon>
    </lineage>
</organism>
<feature type="domain" description="N-acetyltransferase" evidence="3">
    <location>
        <begin position="27"/>
        <end position="188"/>
    </location>
</feature>
<evidence type="ECO:0000256" key="1">
    <source>
        <dbReference type="ARBA" id="ARBA00022679"/>
    </source>
</evidence>
<dbReference type="Proteomes" id="UP001596447">
    <property type="component" value="Unassembled WGS sequence"/>
</dbReference>
<evidence type="ECO:0000313" key="5">
    <source>
        <dbReference type="Proteomes" id="UP001596447"/>
    </source>
</evidence>
<dbReference type="Gene3D" id="3.40.630.30">
    <property type="match status" value="1"/>
</dbReference>
<keyword evidence="1 4" id="KW-0808">Transferase</keyword>
<dbReference type="EC" id="2.3.-.-" evidence="4"/>
<dbReference type="GO" id="GO:0016746">
    <property type="term" value="F:acyltransferase activity"/>
    <property type="evidence" value="ECO:0007669"/>
    <property type="project" value="UniProtKB-KW"/>
</dbReference>
<reference evidence="4 5" key="1">
    <citation type="journal article" date="2019" name="Int. J. Syst. Evol. Microbiol.">
        <title>The Global Catalogue of Microorganisms (GCM) 10K type strain sequencing project: providing services to taxonomists for standard genome sequencing and annotation.</title>
        <authorList>
            <consortium name="The Broad Institute Genomics Platform"/>
            <consortium name="The Broad Institute Genome Sequencing Center for Infectious Disease"/>
            <person name="Wu L."/>
            <person name="Ma J."/>
        </authorList>
    </citation>
    <scope>NUCLEOTIDE SEQUENCE [LARGE SCALE GENOMIC DNA]</scope>
    <source>
        <strain evidence="4 5">XZGYJ-43</strain>
    </source>
</reference>
<dbReference type="CDD" id="cd04301">
    <property type="entry name" value="NAT_SF"/>
    <property type="match status" value="1"/>
</dbReference>
<dbReference type="PANTHER" id="PTHR43877">
    <property type="entry name" value="AMINOALKYLPHOSPHONATE N-ACETYLTRANSFERASE-RELATED-RELATED"/>
    <property type="match status" value="1"/>
</dbReference>
<evidence type="ECO:0000256" key="2">
    <source>
        <dbReference type="ARBA" id="ARBA00023315"/>
    </source>
</evidence>
<name>A0ABD5Z1U3_9EURY</name>
<evidence type="ECO:0000313" key="4">
    <source>
        <dbReference type="EMBL" id="MFC7199164.1"/>
    </source>
</evidence>
<sequence length="205" mass="22773">MTEETGDLYLVWPRGLRPPEVSMPAGYALRTAQIGSGDRDRLRELLAAGGRHLDAVEERQLFDKILPNGLFFVVDEHREARRAGIGDAVGTCAALHDPQGDGHYFPFGGELGVLVVQKEHRRRGLGHALAAACVRRFRDAGYRSIRAGVDLDALPAAHLLLNLGFRPFAADETTVGRWRRVYDRLGLVFDREQCVDAGSYHTRSR</sequence>
<proteinExistence type="predicted"/>
<evidence type="ECO:0000259" key="3">
    <source>
        <dbReference type="PROSITE" id="PS51186"/>
    </source>
</evidence>
<dbReference type="Pfam" id="PF00583">
    <property type="entry name" value="Acetyltransf_1"/>
    <property type="match status" value="1"/>
</dbReference>
<keyword evidence="5" id="KW-1185">Reference proteome</keyword>
<dbReference type="InterPro" id="IPR016181">
    <property type="entry name" value="Acyl_CoA_acyltransferase"/>
</dbReference>